<dbReference type="EMBL" id="JBBLZC010000017">
    <property type="protein sequence ID" value="MEK0084688.1"/>
    <property type="molecule type" value="Genomic_DNA"/>
</dbReference>
<dbReference type="Gene3D" id="3.40.50.620">
    <property type="entry name" value="HUPs"/>
    <property type="match status" value="1"/>
</dbReference>
<accession>A0ABU8XU18</accession>
<dbReference type="Proteomes" id="UP001375743">
    <property type="component" value="Unassembled WGS sequence"/>
</dbReference>
<comment type="caution">
    <text evidence="3">The sequence shown here is derived from an EMBL/GenBank/DDBJ whole genome shotgun (WGS) entry which is preliminary data.</text>
</comment>
<dbReference type="InterPro" id="IPR014729">
    <property type="entry name" value="Rossmann-like_a/b/a_fold"/>
</dbReference>
<comment type="similarity">
    <text evidence="1">Belongs to the universal stress protein A family.</text>
</comment>
<evidence type="ECO:0000313" key="4">
    <source>
        <dbReference type="Proteomes" id="UP001375743"/>
    </source>
</evidence>
<dbReference type="SUPFAM" id="SSF52402">
    <property type="entry name" value="Adenine nucleotide alpha hydrolases-like"/>
    <property type="match status" value="1"/>
</dbReference>
<dbReference type="PANTHER" id="PTHR46268">
    <property type="entry name" value="STRESS RESPONSE PROTEIN NHAX"/>
    <property type="match status" value="1"/>
</dbReference>
<dbReference type="RefSeq" id="WP_418160539.1">
    <property type="nucleotide sequence ID" value="NZ_JBBLZC010000017.1"/>
</dbReference>
<dbReference type="PANTHER" id="PTHR46268:SF6">
    <property type="entry name" value="UNIVERSAL STRESS PROTEIN UP12"/>
    <property type="match status" value="1"/>
</dbReference>
<dbReference type="PRINTS" id="PR01438">
    <property type="entry name" value="UNVRSLSTRESS"/>
</dbReference>
<dbReference type="InterPro" id="IPR006016">
    <property type="entry name" value="UspA"/>
</dbReference>
<dbReference type="Pfam" id="PF00582">
    <property type="entry name" value="Usp"/>
    <property type="match status" value="1"/>
</dbReference>
<proteinExistence type="inferred from homology"/>
<evidence type="ECO:0000256" key="1">
    <source>
        <dbReference type="ARBA" id="ARBA00008791"/>
    </source>
</evidence>
<dbReference type="CDD" id="cd00293">
    <property type="entry name" value="USP-like"/>
    <property type="match status" value="1"/>
</dbReference>
<keyword evidence="4" id="KW-1185">Reference proteome</keyword>
<dbReference type="InterPro" id="IPR006015">
    <property type="entry name" value="Universal_stress_UspA"/>
</dbReference>
<evidence type="ECO:0000313" key="3">
    <source>
        <dbReference type="EMBL" id="MEK0084688.1"/>
    </source>
</evidence>
<feature type="domain" description="UspA" evidence="2">
    <location>
        <begin position="7"/>
        <end position="144"/>
    </location>
</feature>
<organism evidence="3 4">
    <name type="scientific">Benzoatithermus flavus</name>
    <dbReference type="NCBI Taxonomy" id="3108223"/>
    <lineage>
        <taxon>Bacteria</taxon>
        <taxon>Pseudomonadati</taxon>
        <taxon>Pseudomonadota</taxon>
        <taxon>Alphaproteobacteria</taxon>
        <taxon>Geminicoccales</taxon>
        <taxon>Geminicoccaceae</taxon>
        <taxon>Benzoatithermus</taxon>
    </lineage>
</organism>
<protein>
    <submittedName>
        <fullName evidence="3">Universal stress protein</fullName>
    </submittedName>
</protein>
<sequence length="144" mass="15527">MQQGAPYRKILIANDGSDGARKALLAAIELAKLCGAELHMVSVEELPSFASSVDEIVEEKKEQNRRFARVIRDACRTASAAGVQLSPWLLAGHTVPIIAGLIERESFDLLVIGFMGHSALYSRLIGSTTDRLVDLAPCPVLVAK</sequence>
<gene>
    <name evidence="3" type="ORF">U1T56_16155</name>
</gene>
<evidence type="ECO:0000259" key="2">
    <source>
        <dbReference type="Pfam" id="PF00582"/>
    </source>
</evidence>
<reference evidence="3 4" key="1">
    <citation type="submission" date="2024-01" db="EMBL/GenBank/DDBJ databases">
        <title>Multi-omics insights into the function and evolution of sodium benzoate biodegradation pathways in Benzoatithermus flavus gen. nov., sp. nov. from hot spring.</title>
        <authorList>
            <person name="Hu C.-J."/>
            <person name="Li W.-J."/>
        </authorList>
    </citation>
    <scope>NUCLEOTIDE SEQUENCE [LARGE SCALE GENOMIC DNA]</scope>
    <source>
        <strain evidence="3 4">SYSU G07066</strain>
    </source>
</reference>
<name>A0ABU8XU18_9PROT</name>